<dbReference type="InterPro" id="IPR050469">
    <property type="entry name" value="Diguanylate_Cyclase"/>
</dbReference>
<dbReference type="InterPro" id="IPR029787">
    <property type="entry name" value="Nucleotide_cyclase"/>
</dbReference>
<dbReference type="eggNOG" id="COG3706">
    <property type="taxonomic scope" value="Bacteria"/>
</dbReference>
<evidence type="ECO:0000256" key="3">
    <source>
        <dbReference type="SAM" id="Phobius"/>
    </source>
</evidence>
<feature type="transmembrane region" description="Helical" evidence="3">
    <location>
        <begin position="6"/>
        <end position="28"/>
    </location>
</feature>
<dbReference type="OrthoDB" id="9812260at2"/>
<protein>
    <recommendedName>
        <fullName evidence="1">diguanylate cyclase</fullName>
        <ecNumber evidence="1">2.7.7.65</ecNumber>
    </recommendedName>
</protein>
<dbReference type="GO" id="GO:1902201">
    <property type="term" value="P:negative regulation of bacterial-type flagellum-dependent cell motility"/>
    <property type="evidence" value="ECO:0007669"/>
    <property type="project" value="TreeGrafter"/>
</dbReference>
<dbReference type="CDD" id="cd01949">
    <property type="entry name" value="GGDEF"/>
    <property type="match status" value="1"/>
</dbReference>
<evidence type="ECO:0000256" key="2">
    <source>
        <dbReference type="ARBA" id="ARBA00034247"/>
    </source>
</evidence>
<dbReference type="GO" id="GO:0005886">
    <property type="term" value="C:plasma membrane"/>
    <property type="evidence" value="ECO:0007669"/>
    <property type="project" value="TreeGrafter"/>
</dbReference>
<feature type="transmembrane region" description="Helical" evidence="3">
    <location>
        <begin position="35"/>
        <end position="56"/>
    </location>
</feature>
<dbReference type="InterPro" id="IPR000160">
    <property type="entry name" value="GGDEF_dom"/>
</dbReference>
<evidence type="ECO:0000313" key="5">
    <source>
        <dbReference type="EMBL" id="ADH88385.1"/>
    </source>
</evidence>
<feature type="transmembrane region" description="Helical" evidence="3">
    <location>
        <begin position="62"/>
        <end position="83"/>
    </location>
</feature>
<dbReference type="SUPFAM" id="SSF55073">
    <property type="entry name" value="Nucleotide cyclase"/>
    <property type="match status" value="1"/>
</dbReference>
<proteinExistence type="predicted"/>
<dbReference type="Gene3D" id="3.30.70.270">
    <property type="match status" value="1"/>
</dbReference>
<dbReference type="NCBIfam" id="TIGR00254">
    <property type="entry name" value="GGDEF"/>
    <property type="match status" value="1"/>
</dbReference>
<comment type="catalytic activity">
    <reaction evidence="2">
        <text>2 GTP = 3',3'-c-di-GMP + 2 diphosphate</text>
        <dbReference type="Rhea" id="RHEA:24898"/>
        <dbReference type="ChEBI" id="CHEBI:33019"/>
        <dbReference type="ChEBI" id="CHEBI:37565"/>
        <dbReference type="ChEBI" id="CHEBI:58805"/>
        <dbReference type="EC" id="2.7.7.65"/>
    </reaction>
</comment>
<dbReference type="SMART" id="SM00267">
    <property type="entry name" value="GGDEF"/>
    <property type="match status" value="1"/>
</dbReference>
<dbReference type="Pfam" id="PF00990">
    <property type="entry name" value="GGDEF"/>
    <property type="match status" value="1"/>
</dbReference>
<dbReference type="Proteomes" id="UP000006633">
    <property type="component" value="Chromosome"/>
</dbReference>
<evidence type="ECO:0000259" key="4">
    <source>
        <dbReference type="PROSITE" id="PS50887"/>
    </source>
</evidence>
<evidence type="ECO:0000313" key="6">
    <source>
        <dbReference type="Proteomes" id="UP000006633"/>
    </source>
</evidence>
<keyword evidence="3" id="KW-1133">Transmembrane helix</keyword>
<feature type="transmembrane region" description="Helical" evidence="3">
    <location>
        <begin position="95"/>
        <end position="115"/>
    </location>
</feature>
<keyword evidence="3" id="KW-0812">Transmembrane</keyword>
<dbReference type="KEGG" id="sno:Snov_1065"/>
<organism evidence="5 6">
    <name type="scientific">Ancylobacter novellus (strain ATCC 8093 / DSM 506 / JCM 20403 / CCM 1077 / IAM 12100 / NBRC 12443 / NCIMB 10456)</name>
    <name type="common">Starkeya novella</name>
    <dbReference type="NCBI Taxonomy" id="639283"/>
    <lineage>
        <taxon>Bacteria</taxon>
        <taxon>Pseudomonadati</taxon>
        <taxon>Pseudomonadota</taxon>
        <taxon>Alphaproteobacteria</taxon>
        <taxon>Hyphomicrobiales</taxon>
        <taxon>Xanthobacteraceae</taxon>
        <taxon>Ancylobacter</taxon>
    </lineage>
</organism>
<reference evidence="5 6" key="1">
    <citation type="journal article" date="2012" name="Stand. Genomic Sci.">
        <title>Complete genome sequence of the facultatively chemolithoautotrophic and methylotrophic alpha Proteobacterium Starkeya novella type strain (ATCC 8093(T)).</title>
        <authorList>
            <person name="Kappler U."/>
            <person name="Davenport K."/>
            <person name="Beatson S."/>
            <person name="Lucas S."/>
            <person name="Lapidus A."/>
            <person name="Copeland A."/>
            <person name="Berry K.W."/>
            <person name="Glavina Del Rio T."/>
            <person name="Hammon N."/>
            <person name="Dalin E."/>
            <person name="Tice H."/>
            <person name="Pitluck S."/>
            <person name="Richardson P."/>
            <person name="Bruce D."/>
            <person name="Goodwin L.A."/>
            <person name="Han C."/>
            <person name="Tapia R."/>
            <person name="Detter J.C."/>
            <person name="Chang Y.J."/>
            <person name="Jeffries C.D."/>
            <person name="Land M."/>
            <person name="Hauser L."/>
            <person name="Kyrpides N.C."/>
            <person name="Goker M."/>
            <person name="Ivanova N."/>
            <person name="Klenk H.P."/>
            <person name="Woyke T."/>
        </authorList>
    </citation>
    <scope>NUCLEOTIDE SEQUENCE [LARGE SCALE GENOMIC DNA]</scope>
    <source>
        <strain evidence="6">ATCC 8093 / DSM 506 / JCM 20403 / CCM 1077 / IAM 12100 / NBRC 12443 / NCIMB 10456</strain>
    </source>
</reference>
<sequence>MLLDYVTLLTAVGISAACLSIMIFMGWLMAPKDSYLLTCSLGGGLAGIGLLVYGFYVVSPIPIIGVSAFAVVLWGLSMLVGAGYRFRTDRSPRNLVIALGAGSCAVALPALALGYTGLGFVPINLAMAALMLATAAQYWGTRRHAPFAIAGLCGLYTAIAASFVLCAFMLLRHGNPVIETAPHGWAEDLSLLVMIACVPGIGAVTLALNQARIASKHRLDAMTDPLTGLLNRRALFDAVGERPIAERTAVLVFDIDHFKSINDRHGHAVGDRVIAVFARALEEQRPAAAHAARLGGEEFALVLPAATAEGSLRIAEQVRRSFCTLTAELDIADLACSASAGIAFGVTHGRTFEQVLNEADAALYAAKNAGRNRVFTAEPRIATTARLLSL</sequence>
<name>D7A711_ANCN5</name>
<dbReference type="PANTHER" id="PTHR45138:SF9">
    <property type="entry name" value="DIGUANYLATE CYCLASE DGCM-RELATED"/>
    <property type="match status" value="1"/>
</dbReference>
<gene>
    <name evidence="5" type="ordered locus">Snov_1065</name>
</gene>
<keyword evidence="6" id="KW-1185">Reference proteome</keyword>
<feature type="domain" description="GGDEF" evidence="4">
    <location>
        <begin position="246"/>
        <end position="379"/>
    </location>
</feature>
<dbReference type="STRING" id="639283.Snov_1065"/>
<dbReference type="EMBL" id="CP002026">
    <property type="protein sequence ID" value="ADH88385.1"/>
    <property type="molecule type" value="Genomic_DNA"/>
</dbReference>
<keyword evidence="3" id="KW-0472">Membrane</keyword>
<dbReference type="GO" id="GO:0043709">
    <property type="term" value="P:cell adhesion involved in single-species biofilm formation"/>
    <property type="evidence" value="ECO:0007669"/>
    <property type="project" value="TreeGrafter"/>
</dbReference>
<feature type="transmembrane region" description="Helical" evidence="3">
    <location>
        <begin position="191"/>
        <end position="208"/>
    </location>
</feature>
<dbReference type="EC" id="2.7.7.65" evidence="1"/>
<feature type="transmembrane region" description="Helical" evidence="3">
    <location>
        <begin position="147"/>
        <end position="171"/>
    </location>
</feature>
<dbReference type="PROSITE" id="PS50887">
    <property type="entry name" value="GGDEF"/>
    <property type="match status" value="1"/>
</dbReference>
<evidence type="ECO:0000256" key="1">
    <source>
        <dbReference type="ARBA" id="ARBA00012528"/>
    </source>
</evidence>
<dbReference type="FunFam" id="3.30.70.270:FF:000001">
    <property type="entry name" value="Diguanylate cyclase domain protein"/>
    <property type="match status" value="1"/>
</dbReference>
<accession>D7A711</accession>
<dbReference type="RefSeq" id="WP_013165890.1">
    <property type="nucleotide sequence ID" value="NC_014217.1"/>
</dbReference>
<dbReference type="InterPro" id="IPR043128">
    <property type="entry name" value="Rev_trsase/Diguanyl_cyclase"/>
</dbReference>
<dbReference type="GO" id="GO:0052621">
    <property type="term" value="F:diguanylate cyclase activity"/>
    <property type="evidence" value="ECO:0007669"/>
    <property type="project" value="UniProtKB-EC"/>
</dbReference>
<dbReference type="HOGENOM" id="CLU_000445_11_1_5"/>
<dbReference type="AlphaFoldDB" id="D7A711"/>
<dbReference type="PANTHER" id="PTHR45138">
    <property type="entry name" value="REGULATORY COMPONENTS OF SENSORY TRANSDUCTION SYSTEM"/>
    <property type="match status" value="1"/>
</dbReference>
<feature type="transmembrane region" description="Helical" evidence="3">
    <location>
        <begin position="121"/>
        <end position="140"/>
    </location>
</feature>